<evidence type="ECO:0000313" key="1">
    <source>
        <dbReference type="EMBL" id="RNA28460.1"/>
    </source>
</evidence>
<evidence type="ECO:0000313" key="2">
    <source>
        <dbReference type="Proteomes" id="UP000276133"/>
    </source>
</evidence>
<dbReference type="EMBL" id="REGN01002393">
    <property type="protein sequence ID" value="RNA28460.1"/>
    <property type="molecule type" value="Genomic_DNA"/>
</dbReference>
<sequence length="126" mass="14360">MHYVQDLYCHVHQVVGLVEQAMFCPNLHIGKDCYQSISMNLFPMTYMLPTIIVTCISGNRKMSAKKLTIIFSINPVHLKVSSCIVFGCTSSLYETICCWVGTYRIIVIEIEISSFDKIPKNSTKTW</sequence>
<reference evidence="1 2" key="1">
    <citation type="journal article" date="2018" name="Sci. Rep.">
        <title>Genomic signatures of local adaptation to the degree of environmental predictability in rotifers.</title>
        <authorList>
            <person name="Franch-Gras L."/>
            <person name="Hahn C."/>
            <person name="Garcia-Roger E.M."/>
            <person name="Carmona M.J."/>
            <person name="Serra M."/>
            <person name="Gomez A."/>
        </authorList>
    </citation>
    <scope>NUCLEOTIDE SEQUENCE [LARGE SCALE GENOMIC DNA]</scope>
    <source>
        <strain evidence="1">HYR1</strain>
    </source>
</reference>
<proteinExistence type="predicted"/>
<comment type="caution">
    <text evidence="1">The sequence shown here is derived from an EMBL/GenBank/DDBJ whole genome shotgun (WGS) entry which is preliminary data.</text>
</comment>
<keyword evidence="2" id="KW-1185">Reference proteome</keyword>
<organism evidence="1 2">
    <name type="scientific">Brachionus plicatilis</name>
    <name type="common">Marine rotifer</name>
    <name type="synonym">Brachionus muelleri</name>
    <dbReference type="NCBI Taxonomy" id="10195"/>
    <lineage>
        <taxon>Eukaryota</taxon>
        <taxon>Metazoa</taxon>
        <taxon>Spiralia</taxon>
        <taxon>Gnathifera</taxon>
        <taxon>Rotifera</taxon>
        <taxon>Eurotatoria</taxon>
        <taxon>Monogononta</taxon>
        <taxon>Pseudotrocha</taxon>
        <taxon>Ploima</taxon>
        <taxon>Brachionidae</taxon>
        <taxon>Brachionus</taxon>
    </lineage>
</organism>
<name>A0A3M7RYE1_BRAPC</name>
<dbReference type="AlphaFoldDB" id="A0A3M7RYE1"/>
<gene>
    <name evidence="1" type="ORF">BpHYR1_046290</name>
</gene>
<dbReference type="Proteomes" id="UP000276133">
    <property type="component" value="Unassembled WGS sequence"/>
</dbReference>
<accession>A0A3M7RYE1</accession>
<protein>
    <submittedName>
        <fullName evidence="1">Uncharacterized protein</fullName>
    </submittedName>
</protein>